<comment type="caution">
    <text evidence="5">The sequence shown here is derived from an EMBL/GenBank/DDBJ whole genome shotgun (WGS) entry which is preliminary data.</text>
</comment>
<proteinExistence type="predicted"/>
<evidence type="ECO:0000313" key="5">
    <source>
        <dbReference type="EMBL" id="PAD23043.1"/>
    </source>
</evidence>
<dbReference type="GO" id="GO:0006633">
    <property type="term" value="P:fatty acid biosynthetic process"/>
    <property type="evidence" value="ECO:0007669"/>
    <property type="project" value="InterPro"/>
</dbReference>
<reference evidence="5 6" key="1">
    <citation type="submission" date="2017-07" db="EMBL/GenBank/DDBJ databases">
        <title>Isolation and whole genome analysis of endospore-forming bacteria from heroin.</title>
        <authorList>
            <person name="Kalinowski J."/>
            <person name="Ahrens B."/>
            <person name="Al-Dilaimi A."/>
            <person name="Winkler A."/>
            <person name="Wibberg D."/>
            <person name="Schleenbecker U."/>
            <person name="Ruckert C."/>
            <person name="Wolfel R."/>
            <person name="Grass G."/>
        </authorList>
    </citation>
    <scope>NUCLEOTIDE SEQUENCE [LARGE SCALE GENOMIC DNA]</scope>
    <source>
        <strain evidence="5 6">7528</strain>
    </source>
</reference>
<dbReference type="Proteomes" id="UP000216013">
    <property type="component" value="Unassembled WGS sequence"/>
</dbReference>
<dbReference type="GO" id="GO:0044550">
    <property type="term" value="P:secondary metabolite biosynthetic process"/>
    <property type="evidence" value="ECO:0007669"/>
    <property type="project" value="TreeGrafter"/>
</dbReference>
<dbReference type="SUPFAM" id="SSF53901">
    <property type="entry name" value="Thiolase-like"/>
    <property type="match status" value="2"/>
</dbReference>
<evidence type="ECO:0000256" key="1">
    <source>
        <dbReference type="ARBA" id="ARBA00022679"/>
    </source>
</evidence>
<name>A0A268AFZ4_9BACI</name>
<keyword evidence="2" id="KW-0012">Acyltransferase</keyword>
<protein>
    <submittedName>
        <fullName evidence="5">Uncharacterized protein</fullName>
    </submittedName>
</protein>
<evidence type="ECO:0000259" key="4">
    <source>
        <dbReference type="Pfam" id="PF08545"/>
    </source>
</evidence>
<feature type="domain" description="Beta-ketoacyl-[acyl-carrier-protein] synthase III C-terminal" evidence="3">
    <location>
        <begin position="250"/>
        <end position="338"/>
    </location>
</feature>
<dbReference type="Pfam" id="PF08545">
    <property type="entry name" value="ACP_syn_III"/>
    <property type="match status" value="1"/>
</dbReference>
<evidence type="ECO:0000259" key="3">
    <source>
        <dbReference type="Pfam" id="PF08541"/>
    </source>
</evidence>
<dbReference type="InterPro" id="IPR013751">
    <property type="entry name" value="ACP_syn_III_N"/>
</dbReference>
<evidence type="ECO:0000256" key="2">
    <source>
        <dbReference type="ARBA" id="ARBA00023315"/>
    </source>
</evidence>
<dbReference type="Pfam" id="PF08541">
    <property type="entry name" value="ACP_syn_III_C"/>
    <property type="match status" value="1"/>
</dbReference>
<dbReference type="InterPro" id="IPR016039">
    <property type="entry name" value="Thiolase-like"/>
</dbReference>
<dbReference type="GO" id="GO:0004315">
    <property type="term" value="F:3-oxoacyl-[acyl-carrier-protein] synthase activity"/>
    <property type="evidence" value="ECO:0007669"/>
    <property type="project" value="InterPro"/>
</dbReference>
<dbReference type="EMBL" id="NPBV01000001">
    <property type="protein sequence ID" value="PAD23043.1"/>
    <property type="molecule type" value="Genomic_DNA"/>
</dbReference>
<gene>
    <name evidence="5" type="ORF">CHH64_00010</name>
</gene>
<dbReference type="InterPro" id="IPR013747">
    <property type="entry name" value="ACP_syn_III_C"/>
</dbReference>
<dbReference type="PANTHER" id="PTHR34069:SF2">
    <property type="entry name" value="BETA-KETOACYL-[ACYL-CARRIER-PROTEIN] SYNTHASE III"/>
    <property type="match status" value="1"/>
</dbReference>
<feature type="domain" description="Beta-ketoacyl-[acyl-carrier-protein] synthase III N-terminal" evidence="4">
    <location>
        <begin position="119"/>
        <end position="198"/>
    </location>
</feature>
<dbReference type="AlphaFoldDB" id="A0A268AFZ4"/>
<organism evidence="5 6">
    <name type="scientific">Terribacillus saccharophilus</name>
    <dbReference type="NCBI Taxonomy" id="361277"/>
    <lineage>
        <taxon>Bacteria</taxon>
        <taxon>Bacillati</taxon>
        <taxon>Bacillota</taxon>
        <taxon>Bacilli</taxon>
        <taxon>Bacillales</taxon>
        <taxon>Bacillaceae</taxon>
        <taxon>Terribacillus</taxon>
    </lineage>
</organism>
<dbReference type="PANTHER" id="PTHR34069">
    <property type="entry name" value="3-OXOACYL-[ACYL-CARRIER-PROTEIN] SYNTHASE 3"/>
    <property type="match status" value="1"/>
</dbReference>
<accession>A0A268AFZ4</accession>
<dbReference type="Gene3D" id="3.40.47.10">
    <property type="match status" value="1"/>
</dbReference>
<sequence length="338" mass="37793">MFYMAVQSVVIKEIGMYHPQKKVTHKEMLKHFTSIGKDEQKVEKFLKKIGKEDRYITEDGETTLSMAIEASKTALKKANLSGEDIDILVFSSGTPEYLFPPNSLIIHNEIHGKREAVVYDANSACVGMVVSLDQVSKTLLSSPDSKYALIVGSERMFHYAEKHDPFSYGNFGDAACAIILEKVNEEGQGVLDASYNTDSRYHDDLVFPLCGMSKILDENIPKEEKLFVWKSDLSCGSVFDYGTTQITSLLDKHGLTTKDIKQYLCTQVSFDAVNKMLQPIEEDHKLFVTGHKYGYTGTSSPFIALKEAVESGKIQRGDHIIFWSIGAGYTACALLMKY</sequence>
<keyword evidence="1" id="KW-0808">Transferase</keyword>
<evidence type="ECO:0000313" key="6">
    <source>
        <dbReference type="Proteomes" id="UP000216013"/>
    </source>
</evidence>
<dbReference type="CDD" id="cd00830">
    <property type="entry name" value="KAS_III"/>
    <property type="match status" value="1"/>
</dbReference>